<protein>
    <submittedName>
        <fullName evidence="2">S-adenosyl-L-methionine-dependent methyltransferase</fullName>
    </submittedName>
</protein>
<dbReference type="GO" id="GO:0032259">
    <property type="term" value="P:methylation"/>
    <property type="evidence" value="ECO:0007669"/>
    <property type="project" value="UniProtKB-KW"/>
</dbReference>
<sequence length="334" mass="38726">MMSKKSKDSRNNVPKNKVRKHNLEYFDNSNFETKDINEVTSLLLDTYKTYNGRRFLNDDNLNCLLPSDKIELERSTLSHLLLRHRWKGNFCSPIKEKLNTRGTTILDVGCGPGLWTIDMGLKYPSSSIIAIDIDSSNFPPSDQHPQNVCFLTCNAIDGIPFPQNTFDFVNISMMWSVFSEAQWILVIKELVRVLKHDGWIEFTEPDPMVKNRGKKLTWLMEHFSKACQEIRDVNVHIHEKIPNYIKEMDELKDLTCMSVDYPLGEWYGCFGDYAIKNFKRVFQGLVFLPKYMEMSNEEFNGLLNGCFEEANKNKSFFTIYKCFAKKASGEVSII</sequence>
<keyword evidence="2" id="KW-0489">Methyltransferase</keyword>
<feature type="domain" description="Methyltransferase" evidence="1">
    <location>
        <begin position="105"/>
        <end position="198"/>
    </location>
</feature>
<evidence type="ECO:0000259" key="1">
    <source>
        <dbReference type="Pfam" id="PF13649"/>
    </source>
</evidence>
<dbReference type="CDD" id="cd02440">
    <property type="entry name" value="AdoMet_MTases"/>
    <property type="match status" value="1"/>
</dbReference>
<reference evidence="2 3" key="1">
    <citation type="submission" date="2018-06" db="EMBL/GenBank/DDBJ databases">
        <title>Comparative genomics reveals the genomic features of Rhizophagus irregularis, R. cerebriforme, R. diaphanum and Gigaspora rosea, and their symbiotic lifestyle signature.</title>
        <authorList>
            <person name="Morin E."/>
            <person name="San Clemente H."/>
            <person name="Chen E.C.H."/>
            <person name="De La Providencia I."/>
            <person name="Hainaut M."/>
            <person name="Kuo A."/>
            <person name="Kohler A."/>
            <person name="Murat C."/>
            <person name="Tang N."/>
            <person name="Roy S."/>
            <person name="Loubradou J."/>
            <person name="Henrissat B."/>
            <person name="Grigoriev I.V."/>
            <person name="Corradi N."/>
            <person name="Roux C."/>
            <person name="Martin F.M."/>
        </authorList>
    </citation>
    <scope>NUCLEOTIDE SEQUENCE [LARGE SCALE GENOMIC DNA]</scope>
    <source>
        <strain evidence="2 3">DAOM 194757</strain>
    </source>
</reference>
<dbReference type="Proteomes" id="UP000266673">
    <property type="component" value="Unassembled WGS sequence"/>
</dbReference>
<proteinExistence type="predicted"/>
<dbReference type="AlphaFoldDB" id="A0A397WB55"/>
<dbReference type="OrthoDB" id="506498at2759"/>
<dbReference type="EMBL" id="QKWP01000002">
    <property type="protein sequence ID" value="RIB30929.1"/>
    <property type="molecule type" value="Genomic_DNA"/>
</dbReference>
<dbReference type="Pfam" id="PF13649">
    <property type="entry name" value="Methyltransf_25"/>
    <property type="match status" value="1"/>
</dbReference>
<dbReference type="InterPro" id="IPR041698">
    <property type="entry name" value="Methyltransf_25"/>
</dbReference>
<accession>A0A397WB55</accession>
<evidence type="ECO:0000313" key="2">
    <source>
        <dbReference type="EMBL" id="RIB30929.1"/>
    </source>
</evidence>
<name>A0A397WB55_9GLOM</name>
<dbReference type="SUPFAM" id="SSF53335">
    <property type="entry name" value="S-adenosyl-L-methionine-dependent methyltransferases"/>
    <property type="match status" value="1"/>
</dbReference>
<organism evidence="2 3">
    <name type="scientific">Gigaspora rosea</name>
    <dbReference type="NCBI Taxonomy" id="44941"/>
    <lineage>
        <taxon>Eukaryota</taxon>
        <taxon>Fungi</taxon>
        <taxon>Fungi incertae sedis</taxon>
        <taxon>Mucoromycota</taxon>
        <taxon>Glomeromycotina</taxon>
        <taxon>Glomeromycetes</taxon>
        <taxon>Diversisporales</taxon>
        <taxon>Gigasporaceae</taxon>
        <taxon>Gigaspora</taxon>
    </lineage>
</organism>
<keyword evidence="2" id="KW-0808">Transferase</keyword>
<dbReference type="Gene3D" id="3.40.50.150">
    <property type="entry name" value="Vaccinia Virus protein VP39"/>
    <property type="match status" value="1"/>
</dbReference>
<dbReference type="PANTHER" id="PTHR43591">
    <property type="entry name" value="METHYLTRANSFERASE"/>
    <property type="match status" value="1"/>
</dbReference>
<keyword evidence="3" id="KW-1185">Reference proteome</keyword>
<comment type="caution">
    <text evidence="2">The sequence shown here is derived from an EMBL/GenBank/DDBJ whole genome shotgun (WGS) entry which is preliminary data.</text>
</comment>
<dbReference type="STRING" id="44941.A0A397WB55"/>
<dbReference type="GO" id="GO:0008168">
    <property type="term" value="F:methyltransferase activity"/>
    <property type="evidence" value="ECO:0007669"/>
    <property type="project" value="UniProtKB-KW"/>
</dbReference>
<gene>
    <name evidence="2" type="ORF">C2G38_2237951</name>
</gene>
<dbReference type="InterPro" id="IPR029063">
    <property type="entry name" value="SAM-dependent_MTases_sf"/>
</dbReference>
<evidence type="ECO:0000313" key="3">
    <source>
        <dbReference type="Proteomes" id="UP000266673"/>
    </source>
</evidence>